<dbReference type="Gene3D" id="3.40.190.10">
    <property type="entry name" value="Periplasmic binding protein-like II"/>
    <property type="match status" value="1"/>
</dbReference>
<gene>
    <name evidence="3" type="ORF">ACFPM7_28255</name>
</gene>
<reference evidence="4" key="1">
    <citation type="journal article" date="2019" name="Int. J. Syst. Evol. Microbiol.">
        <title>The Global Catalogue of Microorganisms (GCM) 10K type strain sequencing project: providing services to taxonomists for standard genome sequencing and annotation.</title>
        <authorList>
            <consortium name="The Broad Institute Genomics Platform"/>
            <consortium name="The Broad Institute Genome Sequencing Center for Infectious Disease"/>
            <person name="Wu L."/>
            <person name="Ma J."/>
        </authorList>
    </citation>
    <scope>NUCLEOTIDE SEQUENCE [LARGE SCALE GENOMIC DNA]</scope>
    <source>
        <strain evidence="4">CCUG 59778</strain>
    </source>
</reference>
<proteinExistence type="predicted"/>
<dbReference type="EMBL" id="JBHSKF010000020">
    <property type="protein sequence ID" value="MFC5290959.1"/>
    <property type="molecule type" value="Genomic_DNA"/>
</dbReference>
<dbReference type="Pfam" id="PF04069">
    <property type="entry name" value="OpuAC"/>
    <property type="match status" value="1"/>
</dbReference>
<dbReference type="InterPro" id="IPR007210">
    <property type="entry name" value="ABC_Gly_betaine_transp_sub-bd"/>
</dbReference>
<organism evidence="3 4">
    <name type="scientific">Actinokineospora guangxiensis</name>
    <dbReference type="NCBI Taxonomy" id="1490288"/>
    <lineage>
        <taxon>Bacteria</taxon>
        <taxon>Bacillati</taxon>
        <taxon>Actinomycetota</taxon>
        <taxon>Actinomycetes</taxon>
        <taxon>Pseudonocardiales</taxon>
        <taxon>Pseudonocardiaceae</taxon>
        <taxon>Actinokineospora</taxon>
    </lineage>
</organism>
<dbReference type="SUPFAM" id="SSF53850">
    <property type="entry name" value="Periplasmic binding protein-like II"/>
    <property type="match status" value="1"/>
</dbReference>
<keyword evidence="1" id="KW-0732">Signal</keyword>
<dbReference type="CDD" id="cd13606">
    <property type="entry name" value="PBP2_ProX_like"/>
    <property type="match status" value="1"/>
</dbReference>
<evidence type="ECO:0000313" key="4">
    <source>
        <dbReference type="Proteomes" id="UP001596157"/>
    </source>
</evidence>
<feature type="chain" id="PRO_5045574324" evidence="1">
    <location>
        <begin position="19"/>
        <end position="311"/>
    </location>
</feature>
<evidence type="ECO:0000313" key="3">
    <source>
        <dbReference type="EMBL" id="MFC5290959.1"/>
    </source>
</evidence>
<sequence>MKRALAGLTAAVATLALAACGGGSDPLTPAATTTGAPGGSPAPAGTITVGSANFPESTLLAEIYAAALEDKGITVERKLNIGSRETYYPGLLDGSIDLIPEYTGVLLTHLGDQSGASESDAVYKALQTALPPELTVLEQSAAENKDAVVVTKATADERGLKSIADLAKSDDVVFGGPPEFQKRADGIPGLQEKYGLKIKEYKSLDVGGPLTVDALKTGAVLAADLFTTDPAITANGFVVLEDPESNFAAQNVVPLANKAKATPEVAEVLNGISAKLTTEALIELNGKLNAPEKPDAAKVAQEWLTSVGLLS</sequence>
<dbReference type="PROSITE" id="PS51257">
    <property type="entry name" value="PROKAR_LIPOPROTEIN"/>
    <property type="match status" value="1"/>
</dbReference>
<comment type="caution">
    <text evidence="3">The sequence shown here is derived from an EMBL/GenBank/DDBJ whole genome shotgun (WGS) entry which is preliminary data.</text>
</comment>
<name>A0ABW0EXL4_9PSEU</name>
<feature type="domain" description="ABC-type glycine betaine transport system substrate-binding" evidence="2">
    <location>
        <begin position="46"/>
        <end position="305"/>
    </location>
</feature>
<keyword evidence="4" id="KW-1185">Reference proteome</keyword>
<evidence type="ECO:0000256" key="1">
    <source>
        <dbReference type="SAM" id="SignalP"/>
    </source>
</evidence>
<dbReference type="Gene3D" id="3.40.190.120">
    <property type="entry name" value="Osmoprotection protein (prox), domain 2"/>
    <property type="match status" value="1"/>
</dbReference>
<dbReference type="RefSeq" id="WP_378250866.1">
    <property type="nucleotide sequence ID" value="NZ_JBHSKF010000020.1"/>
</dbReference>
<dbReference type="Proteomes" id="UP001596157">
    <property type="component" value="Unassembled WGS sequence"/>
</dbReference>
<accession>A0ABW0EXL4</accession>
<feature type="signal peptide" evidence="1">
    <location>
        <begin position="1"/>
        <end position="18"/>
    </location>
</feature>
<protein>
    <submittedName>
        <fullName evidence="3">ABC transporter substrate-binding protein</fullName>
    </submittedName>
</protein>
<evidence type="ECO:0000259" key="2">
    <source>
        <dbReference type="Pfam" id="PF04069"/>
    </source>
</evidence>